<dbReference type="Gene3D" id="2.60.40.10">
    <property type="entry name" value="Immunoglobulins"/>
    <property type="match status" value="1"/>
</dbReference>
<evidence type="ECO:0000256" key="2">
    <source>
        <dbReference type="ARBA" id="ARBA00022729"/>
    </source>
</evidence>
<keyword evidence="3 6" id="KW-0378">Hydrolase</keyword>
<feature type="domain" description="Fibronectin type-III" evidence="8">
    <location>
        <begin position="485"/>
        <end position="571"/>
    </location>
</feature>
<dbReference type="InterPro" id="IPR002241">
    <property type="entry name" value="Glyco_hydro_27"/>
</dbReference>
<gene>
    <name evidence="10" type="ORF">VSH64_44220</name>
</gene>
<dbReference type="InterPro" id="IPR005084">
    <property type="entry name" value="CBM6"/>
</dbReference>
<proteinExistence type="inferred from homology"/>
<dbReference type="InterPro" id="IPR041233">
    <property type="entry name" value="Melibiase_C"/>
</dbReference>
<protein>
    <recommendedName>
        <fullName evidence="6">Alpha-galactosidase</fullName>
        <ecNumber evidence="6">3.2.1.22</ecNumber>
    </recommendedName>
    <alternativeName>
        <fullName evidence="6">Melibiase</fullName>
    </alternativeName>
</protein>
<feature type="domain" description="CBM6" evidence="9">
    <location>
        <begin position="575"/>
        <end position="695"/>
    </location>
</feature>
<dbReference type="Pfam" id="PF16499">
    <property type="entry name" value="Melibiase_2"/>
    <property type="match status" value="2"/>
</dbReference>
<evidence type="ECO:0000256" key="7">
    <source>
        <dbReference type="SAM" id="SignalP"/>
    </source>
</evidence>
<keyword evidence="6" id="KW-1015">Disulfide bond</keyword>
<evidence type="ECO:0000256" key="1">
    <source>
        <dbReference type="ARBA" id="ARBA00009743"/>
    </source>
</evidence>
<dbReference type="SUPFAM" id="SSF51445">
    <property type="entry name" value="(Trans)glycosidases"/>
    <property type="match status" value="1"/>
</dbReference>
<comment type="similarity">
    <text evidence="1 6">Belongs to the glycosyl hydrolase 27 family.</text>
</comment>
<dbReference type="CDD" id="cd14792">
    <property type="entry name" value="GH27"/>
    <property type="match status" value="1"/>
</dbReference>
<sequence>MVVRPTSGRTGRRKFAVLAGIAASVLTVSAIQIPATAAPAPTLAQNTATQDTAQNGGTQLAQKPYLGWSSWSLESTNYPGVNPTGGGSWLNEAHVLQQADILAAKFKQHGYEYVNIDAGWVGSFDQYGRPVVDAKKFPDGMKYVADYVHKKGLKLGSYLAVGLDLKAYNDGNSPIYGTTDCHTRDLVYPDLRQTSGWDNQSYQIDFASPCAQAYIQSEADVLAGWGVDFLKLDGVGPGSFKGDAAHDNTPDVKAWSAALKKTGRPMQFVLSWSLSHNEIDTWKANSNGWRIDTDVECYCDTLVTWNNSVKGRWNDVVQYIPDAGPGHWNNLDSLDVGSGKMDGITEAERQSYMTLWAIESAPLYLGDDLTQLDAYGTKLLTNDEVIAVDQAGVPAKPVSQKSDQQVWYARNADGSYTVALFNLGSAPSQVTANFGDFGLTGAAKARDLWNHQELGLSNGSFSANLPAHGSKLLRLTPVNPVQVSAPAVVHGTASTPSSVSLAWDASAGKLAPVTGYDVFAGGHKVASTSGTSTTVNGLKPSTSYTFTVVAHDRFGRSSAAGTEVSYVTPAASGPVVYEAENGSPGGGATVYDCSCSGGKKVGYLGGSGLLTMNNIKVAAEGTYLVKLGYVDGDTSRSAVVTVNGSSFRLPAPGTNDNDWNTARTITVPIYLMAGNNQVIFGNPSDSVFDVDQLTV</sequence>
<evidence type="ECO:0000256" key="4">
    <source>
        <dbReference type="ARBA" id="ARBA00023295"/>
    </source>
</evidence>
<keyword evidence="2 7" id="KW-0732">Signal</keyword>
<dbReference type="RefSeq" id="WP_326568683.1">
    <property type="nucleotide sequence ID" value="NZ_CP142149.1"/>
</dbReference>
<keyword evidence="4 6" id="KW-0326">Glycosidase</keyword>
<dbReference type="Gene3D" id="2.60.120.260">
    <property type="entry name" value="Galactose-binding domain-like"/>
    <property type="match status" value="1"/>
</dbReference>
<keyword evidence="5" id="KW-0624">Polysaccharide degradation</keyword>
<dbReference type="SUPFAM" id="SSF49265">
    <property type="entry name" value="Fibronectin type III"/>
    <property type="match status" value="1"/>
</dbReference>
<dbReference type="Proteomes" id="UP001330812">
    <property type="component" value="Chromosome"/>
</dbReference>
<keyword evidence="11" id="KW-1185">Reference proteome</keyword>
<feature type="chain" id="PRO_5046527822" description="Alpha-galactosidase" evidence="7">
    <location>
        <begin position="38"/>
        <end position="695"/>
    </location>
</feature>
<dbReference type="InterPro" id="IPR008979">
    <property type="entry name" value="Galactose-bd-like_sf"/>
</dbReference>
<dbReference type="Pfam" id="PF00041">
    <property type="entry name" value="fn3"/>
    <property type="match status" value="1"/>
</dbReference>
<keyword evidence="5" id="KW-0119">Carbohydrate metabolism</keyword>
<evidence type="ECO:0000259" key="9">
    <source>
        <dbReference type="PROSITE" id="PS51175"/>
    </source>
</evidence>
<dbReference type="EMBL" id="CP142149">
    <property type="protein sequence ID" value="WSE29724.1"/>
    <property type="molecule type" value="Genomic_DNA"/>
</dbReference>
<dbReference type="InterPro" id="IPR013780">
    <property type="entry name" value="Glyco_hydro_b"/>
</dbReference>
<dbReference type="CDD" id="cd00063">
    <property type="entry name" value="FN3"/>
    <property type="match status" value="1"/>
</dbReference>
<dbReference type="SUPFAM" id="SSF49785">
    <property type="entry name" value="Galactose-binding domain-like"/>
    <property type="match status" value="1"/>
</dbReference>
<dbReference type="InterPro" id="IPR013785">
    <property type="entry name" value="Aldolase_TIM"/>
</dbReference>
<dbReference type="Pfam" id="PF17801">
    <property type="entry name" value="Melibiase_C"/>
    <property type="match status" value="1"/>
</dbReference>
<evidence type="ECO:0000259" key="8">
    <source>
        <dbReference type="PROSITE" id="PS50853"/>
    </source>
</evidence>
<dbReference type="EC" id="3.2.1.22" evidence="6"/>
<dbReference type="Gene3D" id="2.60.40.1180">
    <property type="entry name" value="Golgi alpha-mannosidase II"/>
    <property type="match status" value="1"/>
</dbReference>
<comment type="catalytic activity">
    <reaction evidence="6">
        <text>Hydrolysis of terminal, non-reducing alpha-D-galactose residues in alpha-D-galactosides, including galactose oligosaccharides, galactomannans and galactolipids.</text>
        <dbReference type="EC" id="3.2.1.22"/>
    </reaction>
</comment>
<dbReference type="Gene3D" id="3.20.20.70">
    <property type="entry name" value="Aldolase class I"/>
    <property type="match status" value="1"/>
</dbReference>
<dbReference type="PRINTS" id="PR00740">
    <property type="entry name" value="GLHYDRLASE27"/>
</dbReference>
<evidence type="ECO:0000256" key="3">
    <source>
        <dbReference type="ARBA" id="ARBA00022801"/>
    </source>
</evidence>
<dbReference type="PANTHER" id="PTHR11452">
    <property type="entry name" value="ALPHA-GALACTOSIDASE/ALPHA-N-ACETYLGALACTOSAMINIDASE"/>
    <property type="match status" value="1"/>
</dbReference>
<evidence type="ECO:0000256" key="6">
    <source>
        <dbReference type="RuleBase" id="RU361168"/>
    </source>
</evidence>
<name>A0ABZ1I687_9PSEU</name>
<dbReference type="InterPro" id="IPR017853">
    <property type="entry name" value="GH"/>
</dbReference>
<dbReference type="SUPFAM" id="SSF51011">
    <property type="entry name" value="Glycosyl hydrolase domain"/>
    <property type="match status" value="1"/>
</dbReference>
<evidence type="ECO:0000256" key="5">
    <source>
        <dbReference type="ARBA" id="ARBA00023326"/>
    </source>
</evidence>
<reference evidence="10 11" key="1">
    <citation type="journal article" date="2015" name="Int. J. Syst. Evol. Microbiol.">
        <title>Amycolatopsis rhabdoformis sp. nov., an actinomycete isolated from a tropical forest soil.</title>
        <authorList>
            <person name="Souza W.R."/>
            <person name="Silva R.E."/>
            <person name="Goodfellow M."/>
            <person name="Busarakam K."/>
            <person name="Figueiro F.S."/>
            <person name="Ferreira D."/>
            <person name="Rodrigues-Filho E."/>
            <person name="Moraes L.A.B."/>
            <person name="Zucchi T.D."/>
        </authorList>
    </citation>
    <scope>NUCLEOTIDE SEQUENCE [LARGE SCALE GENOMIC DNA]</scope>
    <source>
        <strain evidence="10 11">NCIMB 14900</strain>
    </source>
</reference>
<dbReference type="PANTHER" id="PTHR11452:SF33">
    <property type="entry name" value="ALPHA-GALACTOSIDASE 2"/>
    <property type="match status" value="1"/>
</dbReference>
<dbReference type="PROSITE" id="PS50853">
    <property type="entry name" value="FN3"/>
    <property type="match status" value="1"/>
</dbReference>
<dbReference type="PROSITE" id="PS51175">
    <property type="entry name" value="CBM6"/>
    <property type="match status" value="1"/>
</dbReference>
<dbReference type="InterPro" id="IPR013783">
    <property type="entry name" value="Ig-like_fold"/>
</dbReference>
<dbReference type="InterPro" id="IPR003961">
    <property type="entry name" value="FN3_dom"/>
</dbReference>
<evidence type="ECO:0000313" key="11">
    <source>
        <dbReference type="Proteomes" id="UP001330812"/>
    </source>
</evidence>
<organism evidence="10 11">
    <name type="scientific">Amycolatopsis rhabdoformis</name>
    <dbReference type="NCBI Taxonomy" id="1448059"/>
    <lineage>
        <taxon>Bacteria</taxon>
        <taxon>Bacillati</taxon>
        <taxon>Actinomycetota</taxon>
        <taxon>Actinomycetes</taxon>
        <taxon>Pseudonocardiales</taxon>
        <taxon>Pseudonocardiaceae</taxon>
        <taxon>Amycolatopsis</taxon>
    </lineage>
</organism>
<accession>A0ABZ1I687</accession>
<evidence type="ECO:0000313" key="10">
    <source>
        <dbReference type="EMBL" id="WSE29724.1"/>
    </source>
</evidence>
<dbReference type="CDD" id="cd04081">
    <property type="entry name" value="CBM35_galactosidase-like"/>
    <property type="match status" value="1"/>
</dbReference>
<feature type="signal peptide" evidence="7">
    <location>
        <begin position="1"/>
        <end position="37"/>
    </location>
</feature>
<dbReference type="SMART" id="SM00060">
    <property type="entry name" value="FN3"/>
    <property type="match status" value="1"/>
</dbReference>
<dbReference type="InterPro" id="IPR036116">
    <property type="entry name" value="FN3_sf"/>
</dbReference>